<keyword evidence="3" id="KW-1185">Reference proteome</keyword>
<gene>
    <name evidence="2" type="ORF">ACFFJK_18445</name>
</gene>
<evidence type="ECO:0000259" key="1">
    <source>
        <dbReference type="Pfam" id="PF13503"/>
    </source>
</evidence>
<dbReference type="Pfam" id="PF13503">
    <property type="entry name" value="DUF4123"/>
    <property type="match status" value="1"/>
</dbReference>
<comment type="caution">
    <text evidence="2">The sequence shown here is derived from an EMBL/GenBank/DDBJ whole genome shotgun (WGS) entry which is preliminary data.</text>
</comment>
<dbReference type="RefSeq" id="WP_379681073.1">
    <property type="nucleotide sequence ID" value="NZ_JBHLWP010000017.1"/>
</dbReference>
<name>A0ABV6FKF0_9BURK</name>
<protein>
    <submittedName>
        <fullName evidence="2">DUF4123 domain-containing protein</fullName>
    </submittedName>
</protein>
<evidence type="ECO:0000313" key="2">
    <source>
        <dbReference type="EMBL" id="MFC0253881.1"/>
    </source>
</evidence>
<accession>A0ABV6FKF0</accession>
<evidence type="ECO:0000313" key="3">
    <source>
        <dbReference type="Proteomes" id="UP001589773"/>
    </source>
</evidence>
<dbReference type="Proteomes" id="UP001589773">
    <property type="component" value="Unassembled WGS sequence"/>
</dbReference>
<organism evidence="2 3">
    <name type="scientific">Massilia consociata</name>
    <dbReference type="NCBI Taxonomy" id="760117"/>
    <lineage>
        <taxon>Bacteria</taxon>
        <taxon>Pseudomonadati</taxon>
        <taxon>Pseudomonadota</taxon>
        <taxon>Betaproteobacteria</taxon>
        <taxon>Burkholderiales</taxon>
        <taxon>Oxalobacteraceae</taxon>
        <taxon>Telluria group</taxon>
        <taxon>Massilia</taxon>
    </lineage>
</organism>
<reference evidence="2 3" key="1">
    <citation type="submission" date="2024-09" db="EMBL/GenBank/DDBJ databases">
        <authorList>
            <person name="Sun Q."/>
            <person name="Mori K."/>
        </authorList>
    </citation>
    <scope>NUCLEOTIDE SEQUENCE [LARGE SCALE GENOMIC DNA]</scope>
    <source>
        <strain evidence="2 3">CCM 7792</strain>
    </source>
</reference>
<feature type="domain" description="DUF4123" evidence="1">
    <location>
        <begin position="29"/>
        <end position="144"/>
    </location>
</feature>
<dbReference type="EMBL" id="JBHLWP010000017">
    <property type="protein sequence ID" value="MFC0253881.1"/>
    <property type="molecule type" value="Genomic_DNA"/>
</dbReference>
<proteinExistence type="predicted"/>
<sequence length="278" mass="30269">MLTDPFADDWLDVLQQRFRERPAGHELHLLIDGAFVPGLHRRIAAGRKALLFEALPASGPSALDVSPFVLPFVPDDRALGPVLRGCQGWPMVSVIATPEPWRELAARLAAWCVIEADGQRFNFRFADTRRLPAILKSLDRTQHAQFCGPAVSWSHMGRDGNWRTLALGGAGDAIATAPQLDDAQFAALVEDSRADEVLAQLAAHPDRAAYRPSQAHALISSALAPALKAGLGNRELVDWCGWLLAHGGRDKAPEHIVRLFAAWQAHVLETEAVDAAEI</sequence>
<dbReference type="InterPro" id="IPR025391">
    <property type="entry name" value="DUF4123"/>
</dbReference>